<gene>
    <name evidence="2" type="ORF">SAMN04487905_1114</name>
</gene>
<dbReference type="Proteomes" id="UP000199497">
    <property type="component" value="Unassembled WGS sequence"/>
</dbReference>
<name>A0A1H0W710_9ACTN</name>
<organism evidence="2 3">
    <name type="scientific">Actinopolyspora xinjiangensis</name>
    <dbReference type="NCBI Taxonomy" id="405564"/>
    <lineage>
        <taxon>Bacteria</taxon>
        <taxon>Bacillati</taxon>
        <taxon>Actinomycetota</taxon>
        <taxon>Actinomycetes</taxon>
        <taxon>Actinopolysporales</taxon>
        <taxon>Actinopolysporaceae</taxon>
        <taxon>Actinopolyspora</taxon>
    </lineage>
</organism>
<protein>
    <submittedName>
        <fullName evidence="2">Uncharacterized protein</fullName>
    </submittedName>
</protein>
<accession>A0A1H0W710</accession>
<keyword evidence="3" id="KW-1185">Reference proteome</keyword>
<dbReference type="EMBL" id="FNJR01000011">
    <property type="protein sequence ID" value="SDP86582.1"/>
    <property type="molecule type" value="Genomic_DNA"/>
</dbReference>
<proteinExistence type="predicted"/>
<evidence type="ECO:0000256" key="1">
    <source>
        <dbReference type="SAM" id="MobiDB-lite"/>
    </source>
</evidence>
<reference evidence="3" key="1">
    <citation type="submission" date="2016-10" db="EMBL/GenBank/DDBJ databases">
        <authorList>
            <person name="Varghese N."/>
            <person name="Submissions S."/>
        </authorList>
    </citation>
    <scope>NUCLEOTIDE SEQUENCE [LARGE SCALE GENOMIC DNA]</scope>
    <source>
        <strain evidence="3">DSM 46732</strain>
    </source>
</reference>
<dbReference type="AlphaFoldDB" id="A0A1H0W710"/>
<evidence type="ECO:0000313" key="3">
    <source>
        <dbReference type="Proteomes" id="UP000199497"/>
    </source>
</evidence>
<evidence type="ECO:0000313" key="2">
    <source>
        <dbReference type="EMBL" id="SDP86582.1"/>
    </source>
</evidence>
<sequence length="54" mass="5742">MNSIEIIDGTRTHVDAATQLWATATRDGDATPPPRKKRGHSSNRSSGHQGAPCS</sequence>
<feature type="region of interest" description="Disordered" evidence="1">
    <location>
        <begin position="21"/>
        <end position="54"/>
    </location>
</feature>